<dbReference type="CDD" id="cd03114">
    <property type="entry name" value="MMAA-like"/>
    <property type="match status" value="1"/>
</dbReference>
<organism evidence="2 3">
    <name type="scientific">Arboricoccus pini</name>
    <dbReference type="NCBI Taxonomy" id="1963835"/>
    <lineage>
        <taxon>Bacteria</taxon>
        <taxon>Pseudomonadati</taxon>
        <taxon>Pseudomonadota</taxon>
        <taxon>Alphaproteobacteria</taxon>
        <taxon>Geminicoccales</taxon>
        <taxon>Geminicoccaceae</taxon>
        <taxon>Arboricoccus</taxon>
    </lineage>
</organism>
<dbReference type="NCBIfam" id="TIGR00750">
    <property type="entry name" value="lao"/>
    <property type="match status" value="1"/>
</dbReference>
<protein>
    <submittedName>
        <fullName evidence="2">Methylmalonyl-CoA mutase metallochaperone MeaB</fullName>
    </submittedName>
</protein>
<dbReference type="PANTHER" id="PTHR23408:SF3">
    <property type="entry name" value="METHYLMALONIC ACIDURIA TYPE A PROTEIN, MITOCHONDRIAL"/>
    <property type="match status" value="1"/>
</dbReference>
<dbReference type="SUPFAM" id="SSF52540">
    <property type="entry name" value="P-loop containing nucleoside triphosphate hydrolases"/>
    <property type="match status" value="1"/>
</dbReference>
<dbReference type="RefSeq" id="WP_088561779.1">
    <property type="nucleotide sequence ID" value="NZ_FYEH01000007.1"/>
</dbReference>
<dbReference type="GO" id="GO:0003924">
    <property type="term" value="F:GTPase activity"/>
    <property type="evidence" value="ECO:0007669"/>
    <property type="project" value="InterPro"/>
</dbReference>
<dbReference type="PANTHER" id="PTHR23408">
    <property type="entry name" value="METHYLMALONYL-COA MUTASE"/>
    <property type="match status" value="1"/>
</dbReference>
<dbReference type="InterPro" id="IPR027417">
    <property type="entry name" value="P-loop_NTPase"/>
</dbReference>
<sequence>MAETAAELAKGVAAGERAALARAITALESQRPDRAALGQAVLAASMARTGGAFRIGVTGVPGVGKSSLIEALGMMLVERGLKVAVLALDPTSERTGGSILGDKTRMTRLSGASGAFVRPSPTSGTLGGVGRMTREALLLCEAAGHDVVMVETVGVGQSETIVARMVDLFLFLVLPGAGDALQGIKKGIVELADVIAVTKADGEARLKAAQAARHYEDALAILAPRVASWRPPVMEVSALEGAGLAALWAMLERHRQVMQETGAFADRRRVQNRLWFETLLDQRLRDLVLGLPGMAARIAETGDAVAAGQIEPGMAVLSVLERLNAWFGA</sequence>
<dbReference type="GO" id="GO:0005525">
    <property type="term" value="F:GTP binding"/>
    <property type="evidence" value="ECO:0007669"/>
    <property type="project" value="InterPro"/>
</dbReference>
<evidence type="ECO:0000256" key="1">
    <source>
        <dbReference type="ARBA" id="ARBA00009625"/>
    </source>
</evidence>
<dbReference type="Gene3D" id="3.40.50.300">
    <property type="entry name" value="P-loop containing nucleotide triphosphate hydrolases"/>
    <property type="match status" value="1"/>
</dbReference>
<dbReference type="NCBIfam" id="NF006958">
    <property type="entry name" value="PRK09435.1"/>
    <property type="match status" value="1"/>
</dbReference>
<comment type="similarity">
    <text evidence="1">Belongs to the SIMIBI class G3E GTPase family. ArgK/MeaB subfamily.</text>
</comment>
<reference evidence="2 3" key="1">
    <citation type="submission" date="2017-06" db="EMBL/GenBank/DDBJ databases">
        <authorList>
            <person name="Kim H.J."/>
            <person name="Triplett B.A."/>
        </authorList>
    </citation>
    <scope>NUCLEOTIDE SEQUENCE [LARGE SCALE GENOMIC DNA]</scope>
    <source>
        <strain evidence="2 3">B29T1</strain>
    </source>
</reference>
<dbReference type="GO" id="GO:0005737">
    <property type="term" value="C:cytoplasm"/>
    <property type="evidence" value="ECO:0007669"/>
    <property type="project" value="TreeGrafter"/>
</dbReference>
<dbReference type="Pfam" id="PF03308">
    <property type="entry name" value="MeaB"/>
    <property type="match status" value="1"/>
</dbReference>
<evidence type="ECO:0000313" key="3">
    <source>
        <dbReference type="Proteomes" id="UP000197065"/>
    </source>
</evidence>
<dbReference type="AlphaFoldDB" id="A0A212RE12"/>
<dbReference type="EMBL" id="FYEH01000007">
    <property type="protein sequence ID" value="SNB70540.1"/>
    <property type="molecule type" value="Genomic_DNA"/>
</dbReference>
<gene>
    <name evidence="2" type="ORF">SAMN07250955_107225</name>
</gene>
<name>A0A212RE12_9PROT</name>
<dbReference type="OrthoDB" id="9778292at2"/>
<dbReference type="Proteomes" id="UP000197065">
    <property type="component" value="Unassembled WGS sequence"/>
</dbReference>
<keyword evidence="3" id="KW-1185">Reference proteome</keyword>
<accession>A0A212RE12</accession>
<evidence type="ECO:0000313" key="2">
    <source>
        <dbReference type="EMBL" id="SNB70540.1"/>
    </source>
</evidence>
<dbReference type="Gene3D" id="1.20.5.170">
    <property type="match status" value="1"/>
</dbReference>
<dbReference type="InterPro" id="IPR005129">
    <property type="entry name" value="GTPase_ArgK"/>
</dbReference>
<dbReference type="Gene3D" id="1.10.287.130">
    <property type="match status" value="1"/>
</dbReference>
<proteinExistence type="inferred from homology"/>